<gene>
    <name evidence="2" type="ORF">PR048_005797</name>
</gene>
<proteinExistence type="predicted"/>
<name>A0ABQ9IA54_9NEOP</name>
<comment type="caution">
    <text evidence="2">The sequence shown here is derived from an EMBL/GenBank/DDBJ whole genome shotgun (WGS) entry which is preliminary data.</text>
</comment>
<sequence>MPEELQHIINSDDSDRDPNFDVDGASLSSGDSGGDNRSPKIRKTMLGISSESNLIVDTSDSEDGTNIPLTKRGRPRIRGLKGDSRKNSKARKIAHNSGRLPFVSSLVDIKDKKTARKRSRSGENSHFHQISLVYNIEIEDQRTTLCKTCFMKVFGRADDLLKQRFRRNASAHLVLCSWMPEG</sequence>
<organism evidence="2 3">
    <name type="scientific">Dryococelus australis</name>
    <dbReference type="NCBI Taxonomy" id="614101"/>
    <lineage>
        <taxon>Eukaryota</taxon>
        <taxon>Metazoa</taxon>
        <taxon>Ecdysozoa</taxon>
        <taxon>Arthropoda</taxon>
        <taxon>Hexapoda</taxon>
        <taxon>Insecta</taxon>
        <taxon>Pterygota</taxon>
        <taxon>Neoptera</taxon>
        <taxon>Polyneoptera</taxon>
        <taxon>Phasmatodea</taxon>
        <taxon>Verophasmatodea</taxon>
        <taxon>Anareolatae</taxon>
        <taxon>Phasmatidae</taxon>
        <taxon>Eurycanthinae</taxon>
        <taxon>Dryococelus</taxon>
    </lineage>
</organism>
<accession>A0ABQ9IA54</accession>
<feature type="region of interest" description="Disordered" evidence="1">
    <location>
        <begin position="1"/>
        <end position="41"/>
    </location>
</feature>
<evidence type="ECO:0000313" key="3">
    <source>
        <dbReference type="Proteomes" id="UP001159363"/>
    </source>
</evidence>
<reference evidence="2 3" key="1">
    <citation type="submission" date="2023-02" db="EMBL/GenBank/DDBJ databases">
        <title>LHISI_Scaffold_Assembly.</title>
        <authorList>
            <person name="Stuart O.P."/>
            <person name="Cleave R."/>
            <person name="Magrath M.J.L."/>
            <person name="Mikheyev A.S."/>
        </authorList>
    </citation>
    <scope>NUCLEOTIDE SEQUENCE [LARGE SCALE GENOMIC DNA]</scope>
    <source>
        <strain evidence="2">Daus_M_001</strain>
        <tissue evidence="2">Leg muscle</tissue>
    </source>
</reference>
<dbReference type="Proteomes" id="UP001159363">
    <property type="component" value="Chromosome 2"/>
</dbReference>
<protein>
    <submittedName>
        <fullName evidence="2">Uncharacterized protein</fullName>
    </submittedName>
</protein>
<keyword evidence="3" id="KW-1185">Reference proteome</keyword>
<feature type="compositionally biased region" description="Low complexity" evidence="1">
    <location>
        <begin position="21"/>
        <end position="30"/>
    </location>
</feature>
<feature type="region of interest" description="Disordered" evidence="1">
    <location>
        <begin position="56"/>
        <end position="87"/>
    </location>
</feature>
<evidence type="ECO:0000256" key="1">
    <source>
        <dbReference type="SAM" id="MobiDB-lite"/>
    </source>
</evidence>
<dbReference type="EMBL" id="JARBHB010000002">
    <property type="protein sequence ID" value="KAJ8893211.1"/>
    <property type="molecule type" value="Genomic_DNA"/>
</dbReference>
<evidence type="ECO:0000313" key="2">
    <source>
        <dbReference type="EMBL" id="KAJ8893211.1"/>
    </source>
</evidence>